<dbReference type="Ensembl" id="ENSANIT00000020028.1">
    <property type="protein sequence ID" value="ENSANIP00000019380.1"/>
    <property type="gene ID" value="ENSANIG00000013195.1"/>
</dbReference>
<feature type="region of interest" description="Disordered" evidence="1">
    <location>
        <begin position="132"/>
        <end position="153"/>
    </location>
</feature>
<name>A0A8B9N8V1_9AVES</name>
<evidence type="ECO:0000313" key="4">
    <source>
        <dbReference type="Proteomes" id="UP000694541"/>
    </source>
</evidence>
<keyword evidence="2" id="KW-0732">Signal</keyword>
<evidence type="ECO:0000256" key="1">
    <source>
        <dbReference type="SAM" id="MobiDB-lite"/>
    </source>
</evidence>
<feature type="signal peptide" evidence="2">
    <location>
        <begin position="1"/>
        <end position="24"/>
    </location>
</feature>
<reference evidence="3" key="2">
    <citation type="submission" date="2025-09" db="UniProtKB">
        <authorList>
            <consortium name="Ensembl"/>
        </authorList>
    </citation>
    <scope>IDENTIFICATION</scope>
</reference>
<keyword evidence="4" id="KW-1185">Reference proteome</keyword>
<feature type="chain" id="PRO_5034716961" evidence="2">
    <location>
        <begin position="25"/>
        <end position="153"/>
    </location>
</feature>
<dbReference type="Proteomes" id="UP000694541">
    <property type="component" value="Unplaced"/>
</dbReference>
<protein>
    <submittedName>
        <fullName evidence="3">Uncharacterized protein</fullName>
    </submittedName>
</protein>
<proteinExistence type="predicted"/>
<reference evidence="3" key="1">
    <citation type="submission" date="2025-08" db="UniProtKB">
        <authorList>
            <consortium name="Ensembl"/>
        </authorList>
    </citation>
    <scope>IDENTIFICATION</scope>
</reference>
<evidence type="ECO:0000256" key="2">
    <source>
        <dbReference type="SAM" id="SignalP"/>
    </source>
</evidence>
<sequence>MVRTPGYALGRPFFLLLMTTLISSLRGAGEADVLLHPSTATRRDGGRMEGAASNWLSDPGSSGVNLAWPFGKYLPWQNILANLTELGLGSQFASVTGGVLPPQYPQPPRIAPSYKCFLFLGGDEVSSGVITGHGVAGPPHSHGCPSRAPERWD</sequence>
<dbReference type="AlphaFoldDB" id="A0A8B9N8V1"/>
<accession>A0A8B9N8V1</accession>
<organism evidence="3 4">
    <name type="scientific">Accipiter nisus</name>
    <name type="common">Eurasian sparrowhawk</name>
    <dbReference type="NCBI Taxonomy" id="211598"/>
    <lineage>
        <taxon>Eukaryota</taxon>
        <taxon>Metazoa</taxon>
        <taxon>Chordata</taxon>
        <taxon>Craniata</taxon>
        <taxon>Vertebrata</taxon>
        <taxon>Euteleostomi</taxon>
        <taxon>Archelosauria</taxon>
        <taxon>Archosauria</taxon>
        <taxon>Dinosauria</taxon>
        <taxon>Saurischia</taxon>
        <taxon>Theropoda</taxon>
        <taxon>Coelurosauria</taxon>
        <taxon>Aves</taxon>
        <taxon>Neognathae</taxon>
        <taxon>Neoaves</taxon>
        <taxon>Telluraves</taxon>
        <taxon>Accipitrimorphae</taxon>
        <taxon>Accipitriformes</taxon>
        <taxon>Accipitridae</taxon>
        <taxon>Accipitrinae</taxon>
        <taxon>Accipiter</taxon>
    </lineage>
</organism>
<evidence type="ECO:0000313" key="3">
    <source>
        <dbReference type="Ensembl" id="ENSANIP00000019380.1"/>
    </source>
</evidence>